<organism evidence="2 3">
    <name type="scientific">Achromobacter pestifer</name>
    <dbReference type="NCBI Taxonomy" id="1353889"/>
    <lineage>
        <taxon>Bacteria</taxon>
        <taxon>Pseudomonadati</taxon>
        <taxon>Pseudomonadota</taxon>
        <taxon>Betaproteobacteria</taxon>
        <taxon>Burkholderiales</taxon>
        <taxon>Alcaligenaceae</taxon>
        <taxon>Achromobacter</taxon>
    </lineage>
</organism>
<keyword evidence="1" id="KW-1133">Transmembrane helix</keyword>
<reference evidence="2 3" key="1">
    <citation type="submission" date="2020-04" db="EMBL/GenBank/DDBJ databases">
        <authorList>
            <person name="De Canck E."/>
        </authorList>
    </citation>
    <scope>NUCLEOTIDE SEQUENCE [LARGE SCALE GENOMIC DNA]</scope>
    <source>
        <strain evidence="2 3">LMG 3431</strain>
    </source>
</reference>
<keyword evidence="3" id="KW-1185">Reference proteome</keyword>
<evidence type="ECO:0000313" key="3">
    <source>
        <dbReference type="Proteomes" id="UP000494108"/>
    </source>
</evidence>
<dbReference type="AlphaFoldDB" id="A0A6S6YMS0"/>
<feature type="transmembrane region" description="Helical" evidence="1">
    <location>
        <begin position="21"/>
        <end position="40"/>
    </location>
</feature>
<keyword evidence="1" id="KW-0812">Transmembrane</keyword>
<name>A0A6S6YMS0_9BURK</name>
<keyword evidence="1" id="KW-0472">Membrane</keyword>
<gene>
    <name evidence="2" type="ORF">LMG3431_00024</name>
</gene>
<dbReference type="EMBL" id="CADIJX010000001">
    <property type="protein sequence ID" value="CAB3624491.1"/>
    <property type="molecule type" value="Genomic_DNA"/>
</dbReference>
<dbReference type="Proteomes" id="UP000494108">
    <property type="component" value="Unassembled WGS sequence"/>
</dbReference>
<accession>A0A6S6YMS0</accession>
<evidence type="ECO:0000313" key="2">
    <source>
        <dbReference type="EMBL" id="CAB3624491.1"/>
    </source>
</evidence>
<proteinExistence type="predicted"/>
<sequence>MHQRHDDDEFPLLPPLGRLDTACAVFCALVCLGVLGYLVFDLVTLALCDVWSVCYA</sequence>
<evidence type="ECO:0000256" key="1">
    <source>
        <dbReference type="SAM" id="Phobius"/>
    </source>
</evidence>
<protein>
    <submittedName>
        <fullName evidence="2">Uncharacterized protein</fullName>
    </submittedName>
</protein>
<dbReference type="RefSeq" id="WP_175172395.1">
    <property type="nucleotide sequence ID" value="NZ_CADIJX010000001.1"/>
</dbReference>